<protein>
    <submittedName>
        <fullName evidence="2">Pilin</fullName>
    </submittedName>
</protein>
<dbReference type="Gene3D" id="3.30.700.10">
    <property type="entry name" value="Glycoprotein, Type 4 Pilin"/>
    <property type="match status" value="1"/>
</dbReference>
<dbReference type="RefSeq" id="WP_386823953.1">
    <property type="nucleotide sequence ID" value="NZ_JBHTIF010000001.1"/>
</dbReference>
<dbReference type="EMBL" id="JBHTIF010000001">
    <property type="protein sequence ID" value="MFD0726317.1"/>
    <property type="molecule type" value="Genomic_DNA"/>
</dbReference>
<evidence type="ECO:0000256" key="1">
    <source>
        <dbReference type="ARBA" id="ARBA00005233"/>
    </source>
</evidence>
<name>A0ABW2YCN7_9GAMM</name>
<evidence type="ECO:0000313" key="2">
    <source>
        <dbReference type="EMBL" id="MFD0726317.1"/>
    </source>
</evidence>
<comment type="similarity">
    <text evidence="1">Belongs to the N-Me-Phe pilin family.</text>
</comment>
<proteinExistence type="inferred from homology"/>
<keyword evidence="3" id="KW-1185">Reference proteome</keyword>
<gene>
    <name evidence="2" type="ORF">ACFQ0E_12005</name>
</gene>
<reference evidence="3" key="1">
    <citation type="journal article" date="2019" name="Int. J. Syst. Evol. Microbiol.">
        <title>The Global Catalogue of Microorganisms (GCM) 10K type strain sequencing project: providing services to taxonomists for standard genome sequencing and annotation.</title>
        <authorList>
            <consortium name="The Broad Institute Genomics Platform"/>
            <consortium name="The Broad Institute Genome Sequencing Center for Infectious Disease"/>
            <person name="Wu L."/>
            <person name="Ma J."/>
        </authorList>
    </citation>
    <scope>NUCLEOTIDE SEQUENCE [LARGE SCALE GENOMIC DNA]</scope>
    <source>
        <strain evidence="3">CCUG 55585</strain>
    </source>
</reference>
<accession>A0ABW2YCN7</accession>
<dbReference type="InterPro" id="IPR045584">
    <property type="entry name" value="Pilin-like"/>
</dbReference>
<dbReference type="SUPFAM" id="SSF54523">
    <property type="entry name" value="Pili subunits"/>
    <property type="match status" value="1"/>
</dbReference>
<organism evidence="2 3">
    <name type="scientific">Lysobacter brunescens</name>
    <dbReference type="NCBI Taxonomy" id="262323"/>
    <lineage>
        <taxon>Bacteria</taxon>
        <taxon>Pseudomonadati</taxon>
        <taxon>Pseudomonadota</taxon>
        <taxon>Gammaproteobacteria</taxon>
        <taxon>Lysobacterales</taxon>
        <taxon>Lysobacteraceae</taxon>
        <taxon>Lysobacter</taxon>
    </lineage>
</organism>
<evidence type="ECO:0000313" key="3">
    <source>
        <dbReference type="Proteomes" id="UP001597110"/>
    </source>
</evidence>
<dbReference type="Proteomes" id="UP001597110">
    <property type="component" value="Unassembled WGS sequence"/>
</dbReference>
<sequence length="191" mass="20478">MKQFLLTLAAVLIGGFLALLAYDRFIVQPRQVDPADDVAGAAQVDLGKARAEAREVAAEVEASVQRSVDSARETMAAQASEMDRRALIADAVQRVTMFRVALTEYHMTNARWPQDAEEAGLPPPADMRGGAVRTVTVGGQGVVTVALDERFGKDGAIVLRPTANASTGQIEWACEVTGDDEIRRALPRCKG</sequence>
<dbReference type="Pfam" id="PF00114">
    <property type="entry name" value="Pilin"/>
    <property type="match status" value="1"/>
</dbReference>
<comment type="caution">
    <text evidence="2">The sequence shown here is derived from an EMBL/GenBank/DDBJ whole genome shotgun (WGS) entry which is preliminary data.</text>
</comment>
<dbReference type="InterPro" id="IPR001082">
    <property type="entry name" value="Pilin"/>
</dbReference>